<dbReference type="InterPro" id="IPR001296">
    <property type="entry name" value="Glyco_trans_1"/>
</dbReference>
<dbReference type="Pfam" id="PF00534">
    <property type="entry name" value="Glycos_transf_1"/>
    <property type="match status" value="1"/>
</dbReference>
<evidence type="ECO:0000256" key="1">
    <source>
        <dbReference type="ARBA" id="ARBA00022676"/>
    </source>
</evidence>
<dbReference type="Proteomes" id="UP001059836">
    <property type="component" value="Chromosome"/>
</dbReference>
<dbReference type="PANTHER" id="PTHR12526:SF510">
    <property type="entry name" value="D-INOSITOL 3-PHOSPHATE GLYCOSYLTRANSFERASE"/>
    <property type="match status" value="1"/>
</dbReference>
<evidence type="ECO:0000313" key="5">
    <source>
        <dbReference type="EMBL" id="QHN36520.1"/>
    </source>
</evidence>
<dbReference type="SUPFAM" id="SSF53756">
    <property type="entry name" value="UDP-Glycosyltransferase/glycogen phosphorylase"/>
    <property type="match status" value="1"/>
</dbReference>
<feature type="domain" description="Glycosyltransferase subfamily 4-like N-terminal" evidence="4">
    <location>
        <begin position="17"/>
        <end position="168"/>
    </location>
</feature>
<dbReference type="EMBL" id="CP045809">
    <property type="protein sequence ID" value="QHN36520.1"/>
    <property type="molecule type" value="Genomic_DNA"/>
</dbReference>
<dbReference type="RefSeq" id="WP_213244779.1">
    <property type="nucleotide sequence ID" value="NZ_CP045806.1"/>
</dbReference>
<reference evidence="5" key="1">
    <citation type="journal article" date="2021" name="Nat. Microbiol.">
        <title>Cocultivation of an ultrasmall environmental parasitic bacterium with lytic ability against bacteria associated with wastewater foams.</title>
        <authorList>
            <person name="Batinovic S."/>
            <person name="Rose J.J.A."/>
            <person name="Ratcliffe J."/>
            <person name="Seviour R.J."/>
            <person name="Petrovski S."/>
        </authorList>
    </citation>
    <scope>NUCLEOTIDE SEQUENCE</scope>
    <source>
        <strain evidence="5">CON9</strain>
    </source>
</reference>
<keyword evidence="1" id="KW-0328">Glycosyltransferase</keyword>
<feature type="domain" description="Glycosyl transferase family 1" evidence="3">
    <location>
        <begin position="189"/>
        <end position="345"/>
    </location>
</feature>
<dbReference type="Pfam" id="PF13579">
    <property type="entry name" value="Glyco_trans_4_4"/>
    <property type="match status" value="1"/>
</dbReference>
<organism evidence="5 6">
    <name type="scientific">Gordonia pseudamarae</name>
    <dbReference type="NCBI Taxonomy" id="2831662"/>
    <lineage>
        <taxon>Bacteria</taxon>
        <taxon>Bacillati</taxon>
        <taxon>Actinomycetota</taxon>
        <taxon>Actinomycetes</taxon>
        <taxon>Mycobacteriales</taxon>
        <taxon>Gordoniaceae</taxon>
        <taxon>Gordonia</taxon>
    </lineage>
</organism>
<evidence type="ECO:0000259" key="3">
    <source>
        <dbReference type="Pfam" id="PF00534"/>
    </source>
</evidence>
<protein>
    <submittedName>
        <fullName evidence="5">Glycosyltransferase</fullName>
    </submittedName>
</protein>
<name>A0ABX6IMX1_9ACTN</name>
<keyword evidence="2" id="KW-0808">Transferase</keyword>
<dbReference type="Gene3D" id="3.40.50.2000">
    <property type="entry name" value="Glycogen Phosphorylase B"/>
    <property type="match status" value="2"/>
</dbReference>
<proteinExistence type="predicted"/>
<accession>A0ABX6IMX1</accession>
<gene>
    <name evidence="5" type="ORF">GII31_18105</name>
</gene>
<sequence>MRILQVATLFTPDGEYGGPVRVAMNQALALAAAGHEVTLAGAARGFGGERMHVDGVRMRLRPAAQVIPGIGFAGLYAKGLVRGLVRDIGDYDIVHIHLSREFVTLPVATLVSRRGIPYVVQTHGMIDLSNHPLSVPLDRFLTRPALRGADRVLYLTGTELGLLQEFAGNDLHTACLRNGVPMPAEYVEPPDGPPEVLFLARLHQRKRPDLFVRVAQDILRAGTSATFTVVGPDGGMLAALEAQVGEDGGVALEGPVSPDAVAGRMARASVYVLPAVNEPYPMSVLEAMAVGRPVVVTRTCGLADAVRTYECGIVVEESAAALKHAISFYLDNPDAAHAHGRNGRRAVREHFSMNAIRAELEQIYHGCGTGRRSRGARC</sequence>
<evidence type="ECO:0000256" key="2">
    <source>
        <dbReference type="ARBA" id="ARBA00022679"/>
    </source>
</evidence>
<dbReference type="PANTHER" id="PTHR12526">
    <property type="entry name" value="GLYCOSYLTRANSFERASE"/>
    <property type="match status" value="1"/>
</dbReference>
<keyword evidence="6" id="KW-1185">Reference proteome</keyword>
<evidence type="ECO:0000313" key="6">
    <source>
        <dbReference type="Proteomes" id="UP001059836"/>
    </source>
</evidence>
<dbReference type="InterPro" id="IPR028098">
    <property type="entry name" value="Glyco_trans_4-like_N"/>
</dbReference>
<evidence type="ECO:0000259" key="4">
    <source>
        <dbReference type="Pfam" id="PF13579"/>
    </source>
</evidence>